<proteinExistence type="inferred from homology"/>
<protein>
    <recommendedName>
        <fullName evidence="2">palmitoyl-protein hydrolase</fullName>
        <ecNumber evidence="2">3.1.2.22</ecNumber>
    </recommendedName>
</protein>
<organism evidence="5 6">
    <name type="scientific">Odynerus spinipes</name>
    <dbReference type="NCBI Taxonomy" id="1348599"/>
    <lineage>
        <taxon>Eukaryota</taxon>
        <taxon>Metazoa</taxon>
        <taxon>Ecdysozoa</taxon>
        <taxon>Arthropoda</taxon>
        <taxon>Hexapoda</taxon>
        <taxon>Insecta</taxon>
        <taxon>Pterygota</taxon>
        <taxon>Neoptera</taxon>
        <taxon>Endopterygota</taxon>
        <taxon>Hymenoptera</taxon>
        <taxon>Apocrita</taxon>
        <taxon>Aculeata</taxon>
        <taxon>Vespoidea</taxon>
        <taxon>Vespidae</taxon>
        <taxon>Eumeninae</taxon>
        <taxon>Odynerus</taxon>
    </lineage>
</organism>
<dbReference type="Gene3D" id="3.40.50.1820">
    <property type="entry name" value="alpha/beta hydrolase"/>
    <property type="match status" value="1"/>
</dbReference>
<evidence type="ECO:0000256" key="3">
    <source>
        <dbReference type="ARBA" id="ARBA00022801"/>
    </source>
</evidence>
<dbReference type="Proteomes" id="UP001258017">
    <property type="component" value="Unassembled WGS sequence"/>
</dbReference>
<gene>
    <name evidence="5" type="ORF">KPH14_012165</name>
</gene>
<feature type="domain" description="Phospholipase/carboxylesterase/thioesterase" evidence="4">
    <location>
        <begin position="10"/>
        <end position="227"/>
    </location>
</feature>
<name>A0AAD9RFE8_9HYME</name>
<dbReference type="Pfam" id="PF02230">
    <property type="entry name" value="Abhydrolase_2"/>
    <property type="match status" value="1"/>
</dbReference>
<dbReference type="InterPro" id="IPR050565">
    <property type="entry name" value="LYPA1-2/EST-like"/>
</dbReference>
<dbReference type="AlphaFoldDB" id="A0AAD9RFE8"/>
<dbReference type="GO" id="GO:0052689">
    <property type="term" value="F:carboxylic ester hydrolase activity"/>
    <property type="evidence" value="ECO:0007669"/>
    <property type="project" value="TreeGrafter"/>
</dbReference>
<evidence type="ECO:0000256" key="1">
    <source>
        <dbReference type="ARBA" id="ARBA00006499"/>
    </source>
</evidence>
<reference evidence="5" key="2">
    <citation type="journal article" date="2023" name="Commun. Biol.">
        <title>Intrasexual cuticular hydrocarbon dimorphism in a wasp sheds light on hydrocarbon biosynthesis genes in Hymenoptera.</title>
        <authorList>
            <person name="Moris V.C."/>
            <person name="Podsiadlowski L."/>
            <person name="Martin S."/>
            <person name="Oeyen J.P."/>
            <person name="Donath A."/>
            <person name="Petersen M."/>
            <person name="Wilbrandt J."/>
            <person name="Misof B."/>
            <person name="Liedtke D."/>
            <person name="Thamm M."/>
            <person name="Scheiner R."/>
            <person name="Schmitt T."/>
            <person name="Niehuis O."/>
        </authorList>
    </citation>
    <scope>NUCLEOTIDE SEQUENCE</scope>
    <source>
        <strain evidence="5">GBR_01_08_01A</strain>
    </source>
</reference>
<dbReference type="SUPFAM" id="SSF53474">
    <property type="entry name" value="alpha/beta-Hydrolases"/>
    <property type="match status" value="1"/>
</dbReference>
<dbReference type="InterPro" id="IPR029058">
    <property type="entry name" value="AB_hydrolase_fold"/>
</dbReference>
<keyword evidence="6" id="KW-1185">Reference proteome</keyword>
<reference evidence="5" key="1">
    <citation type="submission" date="2021-08" db="EMBL/GenBank/DDBJ databases">
        <authorList>
            <person name="Misof B."/>
            <person name="Oliver O."/>
            <person name="Podsiadlowski L."/>
            <person name="Donath A."/>
            <person name="Peters R."/>
            <person name="Mayer C."/>
            <person name="Rust J."/>
            <person name="Gunkel S."/>
            <person name="Lesny P."/>
            <person name="Martin S."/>
            <person name="Oeyen J.P."/>
            <person name="Petersen M."/>
            <person name="Panagiotis P."/>
            <person name="Wilbrandt J."/>
            <person name="Tanja T."/>
        </authorList>
    </citation>
    <scope>NUCLEOTIDE SEQUENCE</scope>
    <source>
        <strain evidence="5">GBR_01_08_01A</strain>
        <tissue evidence="5">Thorax + abdomen</tissue>
    </source>
</reference>
<dbReference type="EC" id="3.1.2.22" evidence="2"/>
<comment type="similarity">
    <text evidence="1">Belongs to the AB hydrolase superfamily. AB hydrolase 2 family.</text>
</comment>
<dbReference type="InterPro" id="IPR003140">
    <property type="entry name" value="PLipase/COase/thioEstase"/>
</dbReference>
<comment type="caution">
    <text evidence="5">The sequence shown here is derived from an EMBL/GenBank/DDBJ whole genome shotgun (WGS) entry which is preliminary data.</text>
</comment>
<evidence type="ECO:0000313" key="5">
    <source>
        <dbReference type="EMBL" id="KAK2578677.1"/>
    </source>
</evidence>
<dbReference type="PANTHER" id="PTHR10655">
    <property type="entry name" value="LYSOPHOSPHOLIPASE-RELATED"/>
    <property type="match status" value="1"/>
</dbReference>
<accession>A0AAD9RFE8</accession>
<dbReference type="PANTHER" id="PTHR10655:SF17">
    <property type="entry name" value="LYSOPHOSPHOLIPASE-LIKE PROTEIN 1"/>
    <property type="match status" value="1"/>
</dbReference>
<evidence type="ECO:0000256" key="2">
    <source>
        <dbReference type="ARBA" id="ARBA00012423"/>
    </source>
</evidence>
<keyword evidence="3" id="KW-0378">Hydrolase</keyword>
<dbReference type="GO" id="GO:0005737">
    <property type="term" value="C:cytoplasm"/>
    <property type="evidence" value="ECO:0007669"/>
    <property type="project" value="TreeGrafter"/>
</dbReference>
<dbReference type="GO" id="GO:0008474">
    <property type="term" value="F:palmitoyl-(protein) hydrolase activity"/>
    <property type="evidence" value="ECO:0007669"/>
    <property type="project" value="UniProtKB-EC"/>
</dbReference>
<dbReference type="EMBL" id="JAIFRP010000202">
    <property type="protein sequence ID" value="KAK2578677.1"/>
    <property type="molecule type" value="Genomic_DNA"/>
</dbReference>
<evidence type="ECO:0000259" key="4">
    <source>
        <dbReference type="Pfam" id="PF02230"/>
    </source>
</evidence>
<evidence type="ECO:0000313" key="6">
    <source>
        <dbReference type="Proteomes" id="UP001258017"/>
    </source>
</evidence>
<sequence>MAAITKISKFNIVEATKRHTATLFFFHGSGDTGKNVKEWIDILNREELKFPHIKIIYPTAPAQPYTPNSGMISNVWFDRKQISNNVPEEEHSIESICHTVSQLIDAEHSNGIEYNRIIVGGFSMGGALALHIAYRYKLSLAGVIAMSSFLNKNSLVYQHLKNNKTDKMPPLLQFHGTLDELVPIQWGEETYSTLKSLGVNGKFVPLNNAYHELVRTEIQEFKQWINEILPE</sequence>